<feature type="transmembrane region" description="Helical" evidence="1">
    <location>
        <begin position="79"/>
        <end position="99"/>
    </location>
</feature>
<evidence type="ECO:0000313" key="2">
    <source>
        <dbReference type="EMBL" id="CAG5086458.1"/>
    </source>
</evidence>
<evidence type="ECO:0000256" key="1">
    <source>
        <dbReference type="SAM" id="Phobius"/>
    </source>
</evidence>
<feature type="transmembrane region" description="Helical" evidence="1">
    <location>
        <begin position="111"/>
        <end position="133"/>
    </location>
</feature>
<dbReference type="EMBL" id="OU015584">
    <property type="protein sequence ID" value="CAG5086458.1"/>
    <property type="molecule type" value="Genomic_DNA"/>
</dbReference>
<dbReference type="Proteomes" id="UP000683507">
    <property type="component" value="Chromosome"/>
</dbReference>
<protein>
    <submittedName>
        <fullName evidence="2">Uncharacterized protein</fullName>
    </submittedName>
</protein>
<name>A0A916NE99_9FLAO</name>
<sequence length="163" mass="17925">MSLITTTMKNEVKKALRLSTFILPLFLLLLSSCNTEEGKEFASFFVGFVIFLVGTVVVGIPGIVFSAISISSKHKSMPILAIVFTVLYLVFFVIMMSVFGQGKATKLDGSIIVFPIINMAIIIMNAVFIYMGFKNRANQPISSADDQADLLDDLINEDEESII</sequence>
<dbReference type="KEGG" id="ptan:CRYO30217_03127"/>
<gene>
    <name evidence="2" type="ORF">CRYO30217_03127</name>
</gene>
<keyword evidence="3" id="KW-1185">Reference proteome</keyword>
<evidence type="ECO:0000313" key="3">
    <source>
        <dbReference type="Proteomes" id="UP000683507"/>
    </source>
</evidence>
<organism evidence="2 3">
    <name type="scientific">Parvicella tangerina</name>
    <dbReference type="NCBI Taxonomy" id="2829795"/>
    <lineage>
        <taxon>Bacteria</taxon>
        <taxon>Pseudomonadati</taxon>
        <taxon>Bacteroidota</taxon>
        <taxon>Flavobacteriia</taxon>
        <taxon>Flavobacteriales</taxon>
        <taxon>Parvicellaceae</taxon>
        <taxon>Parvicella</taxon>
    </lineage>
</organism>
<feature type="transmembrane region" description="Helical" evidence="1">
    <location>
        <begin position="45"/>
        <end position="67"/>
    </location>
</feature>
<keyword evidence="1" id="KW-0812">Transmembrane</keyword>
<keyword evidence="1" id="KW-0472">Membrane</keyword>
<proteinExistence type="predicted"/>
<dbReference type="AlphaFoldDB" id="A0A916NE99"/>
<keyword evidence="1" id="KW-1133">Transmembrane helix</keyword>
<accession>A0A916NE99</accession>
<reference evidence="2" key="1">
    <citation type="submission" date="2021-04" db="EMBL/GenBank/DDBJ databases">
        <authorList>
            <person name="Rodrigo-Torres L."/>
            <person name="Arahal R. D."/>
            <person name="Lucena T."/>
        </authorList>
    </citation>
    <scope>NUCLEOTIDE SEQUENCE</scope>
    <source>
        <strain evidence="2">AS29M-1</strain>
    </source>
</reference>